<evidence type="ECO:0000256" key="9">
    <source>
        <dbReference type="PROSITE-ProRule" id="PRU00076"/>
    </source>
</evidence>
<dbReference type="PANTHER" id="PTHR24264">
    <property type="entry name" value="TRYPSIN-RELATED"/>
    <property type="match status" value="1"/>
</dbReference>
<dbReference type="PROSITE" id="PS01186">
    <property type="entry name" value="EGF_2"/>
    <property type="match status" value="1"/>
</dbReference>
<dbReference type="GO" id="GO:0005615">
    <property type="term" value="C:extracellular space"/>
    <property type="evidence" value="ECO:0007669"/>
    <property type="project" value="TreeGrafter"/>
</dbReference>
<feature type="domain" description="Peptidase S1" evidence="14">
    <location>
        <begin position="224"/>
        <end position="466"/>
    </location>
</feature>
<keyword evidence="9" id="KW-0245">EGF-like domain</keyword>
<dbReference type="SMART" id="SM00020">
    <property type="entry name" value="Tryp_SPc"/>
    <property type="match status" value="1"/>
</dbReference>
<protein>
    <submittedName>
        <fullName evidence="15">Uncharacterized protein</fullName>
    </submittedName>
</protein>
<feature type="domain" description="EGF-like" evidence="12">
    <location>
        <begin position="4"/>
        <end position="41"/>
    </location>
</feature>
<dbReference type="CDD" id="cd00054">
    <property type="entry name" value="EGF_CA"/>
    <property type="match status" value="1"/>
</dbReference>
<accession>A0A8C5PPL1</accession>
<dbReference type="PRINTS" id="PR00018">
    <property type="entry name" value="KRINGLE"/>
</dbReference>
<keyword evidence="4 11" id="KW-0645">Protease</keyword>
<evidence type="ECO:0000256" key="7">
    <source>
        <dbReference type="ARBA" id="ARBA00022825"/>
    </source>
</evidence>
<dbReference type="InterPro" id="IPR001254">
    <property type="entry name" value="Trypsin_dom"/>
</dbReference>
<dbReference type="PROSITE" id="PS00134">
    <property type="entry name" value="TRYPSIN_HIS"/>
    <property type="match status" value="1"/>
</dbReference>
<evidence type="ECO:0000256" key="3">
    <source>
        <dbReference type="ARBA" id="ARBA00022572"/>
    </source>
</evidence>
<evidence type="ECO:0000256" key="4">
    <source>
        <dbReference type="ARBA" id="ARBA00022670"/>
    </source>
</evidence>
<dbReference type="Pfam" id="PF00089">
    <property type="entry name" value="Trypsin"/>
    <property type="match status" value="1"/>
</dbReference>
<keyword evidence="2" id="KW-0964">Secreted</keyword>
<dbReference type="CDD" id="cd00190">
    <property type="entry name" value="Tryp_SPc"/>
    <property type="match status" value="1"/>
</dbReference>
<name>A0A8C5PPL1_9ANUR</name>
<evidence type="ECO:0000256" key="11">
    <source>
        <dbReference type="RuleBase" id="RU363034"/>
    </source>
</evidence>
<feature type="disulfide bond" evidence="9">
    <location>
        <begin position="31"/>
        <end position="40"/>
    </location>
</feature>
<sequence length="475" mass="52222">MISAIRRCTSDLCGPGECVLRKAAPHFRCRCDYPYHGPTCNMAVDVCSSNNNPCKNAGLCTIRDNNRFRCVCPLYYRGTFCEIGPNDCYRNDGLQYRGQVSTTDSGYTCLPWDSYLLTKESINAFVSGIYMYGIGEHNFCRNPDGAEKPWCYFQDDEGNLSWDFCDVAVCKDIVYSTGPLLRTFNTTTQPVATGEMKGNTSKVNAMFDTCGIKDLAATNIRGRIFGGKRSQPGQHPWIASLQLKSNLPSYPAGHTCGGTLIGECWILTAAHCVKPLSEPQIWSVFLGKVDLQKNESHQQSFDVKRIIIHENYREEQTSLHYDIALMELKKVNKTCARGSKFVKIACIANRDFSVGKSCVVAGWGKTETGFTAQLLDATVQLISPAACSDPKRYGKLIDGSMLCAGVPEGGVDACQGDSGGPLICERGGVSQVVGVVSWGEKCGVKDRPGVYGHVYKLSQWIETKMKGNESLYKNS</sequence>
<dbReference type="Gene3D" id="2.40.10.10">
    <property type="entry name" value="Trypsin-like serine proteases"/>
    <property type="match status" value="1"/>
</dbReference>
<comment type="subcellular location">
    <subcellularLocation>
        <location evidence="1">Secreted</location>
    </subcellularLocation>
</comment>
<dbReference type="Gene3D" id="2.10.25.10">
    <property type="entry name" value="Laminin"/>
    <property type="match status" value="1"/>
</dbReference>
<dbReference type="Ensembl" id="ENSLLET00000027053.1">
    <property type="protein sequence ID" value="ENSLLEP00000026055.1"/>
    <property type="gene ID" value="ENSLLEG00000016521.1"/>
</dbReference>
<keyword evidence="6 11" id="KW-0378">Hydrolase</keyword>
<evidence type="ECO:0000256" key="10">
    <source>
        <dbReference type="PROSITE-ProRule" id="PRU00121"/>
    </source>
</evidence>
<keyword evidence="16" id="KW-1185">Reference proteome</keyword>
<evidence type="ECO:0000313" key="15">
    <source>
        <dbReference type="Ensembl" id="ENSLLEP00000026055.1"/>
    </source>
</evidence>
<dbReference type="PROSITE" id="PS50240">
    <property type="entry name" value="TRYPSIN_DOM"/>
    <property type="match status" value="1"/>
</dbReference>
<dbReference type="PROSITE" id="PS00021">
    <property type="entry name" value="KRINGLE_1"/>
    <property type="match status" value="1"/>
</dbReference>
<feature type="disulfide bond" evidence="9">
    <location>
        <begin position="8"/>
        <end position="18"/>
    </location>
</feature>
<dbReference type="CDD" id="cd00108">
    <property type="entry name" value="KR"/>
    <property type="match status" value="1"/>
</dbReference>
<dbReference type="GO" id="GO:1901701">
    <property type="term" value="P:cellular response to oxygen-containing compound"/>
    <property type="evidence" value="ECO:0007669"/>
    <property type="project" value="UniProtKB-ARBA"/>
</dbReference>
<evidence type="ECO:0000256" key="2">
    <source>
        <dbReference type="ARBA" id="ARBA00022525"/>
    </source>
</evidence>
<evidence type="ECO:0000256" key="5">
    <source>
        <dbReference type="ARBA" id="ARBA00022729"/>
    </source>
</evidence>
<keyword evidence="3 10" id="KW-0420">Kringle</keyword>
<dbReference type="Proteomes" id="UP000694569">
    <property type="component" value="Unplaced"/>
</dbReference>
<proteinExistence type="predicted"/>
<dbReference type="Pfam" id="PF00051">
    <property type="entry name" value="Kringle"/>
    <property type="match status" value="1"/>
</dbReference>
<dbReference type="InterPro" id="IPR018056">
    <property type="entry name" value="Kringle_CS"/>
</dbReference>
<keyword evidence="8 9" id="KW-1015">Disulfide bond</keyword>
<dbReference type="GO" id="GO:0033993">
    <property type="term" value="P:response to lipid"/>
    <property type="evidence" value="ECO:0007669"/>
    <property type="project" value="UniProtKB-ARBA"/>
</dbReference>
<dbReference type="InterPro" id="IPR033116">
    <property type="entry name" value="TRYPSIN_SER"/>
</dbReference>
<dbReference type="GeneTree" id="ENSGT00940000167141"/>
<reference evidence="15" key="1">
    <citation type="submission" date="2025-08" db="UniProtKB">
        <authorList>
            <consortium name="Ensembl"/>
        </authorList>
    </citation>
    <scope>IDENTIFICATION</scope>
</reference>
<evidence type="ECO:0000256" key="1">
    <source>
        <dbReference type="ARBA" id="ARBA00004613"/>
    </source>
</evidence>
<dbReference type="FunFam" id="2.40.10.10:FF:000003">
    <property type="entry name" value="Transmembrane serine protease 3"/>
    <property type="match status" value="1"/>
</dbReference>
<dbReference type="GO" id="GO:0004252">
    <property type="term" value="F:serine-type endopeptidase activity"/>
    <property type="evidence" value="ECO:0007669"/>
    <property type="project" value="InterPro"/>
</dbReference>
<evidence type="ECO:0000259" key="14">
    <source>
        <dbReference type="PROSITE" id="PS50240"/>
    </source>
</evidence>
<feature type="domain" description="Kringle" evidence="13">
    <location>
        <begin position="87"/>
        <end position="170"/>
    </location>
</feature>
<dbReference type="AlphaFoldDB" id="A0A8C5PPL1"/>
<dbReference type="FunFam" id="2.40.20.10:FF:000001">
    <property type="entry name" value="Urokinase-type plasminogen activator"/>
    <property type="match status" value="1"/>
</dbReference>
<dbReference type="PROSITE" id="PS00135">
    <property type="entry name" value="TRYPSIN_SER"/>
    <property type="match status" value="1"/>
</dbReference>
<dbReference type="PROSITE" id="PS50026">
    <property type="entry name" value="EGF_3"/>
    <property type="match status" value="2"/>
</dbReference>
<comment type="caution">
    <text evidence="9">Lacks conserved residue(s) required for the propagation of feature annotation.</text>
</comment>
<dbReference type="SUPFAM" id="SSF50494">
    <property type="entry name" value="Trypsin-like serine proteases"/>
    <property type="match status" value="1"/>
</dbReference>
<dbReference type="PANTHER" id="PTHR24264:SF40">
    <property type="entry name" value="HYALURONAN-BINDING PROTEIN 2"/>
    <property type="match status" value="1"/>
</dbReference>
<dbReference type="PROSITE" id="PS50070">
    <property type="entry name" value="KRINGLE_2"/>
    <property type="match status" value="1"/>
</dbReference>
<dbReference type="PRINTS" id="PR00722">
    <property type="entry name" value="CHYMOTRYPSIN"/>
</dbReference>
<dbReference type="Gene3D" id="2.40.20.10">
    <property type="entry name" value="Plasminogen Kringle 4"/>
    <property type="match status" value="1"/>
</dbReference>
<evidence type="ECO:0000256" key="6">
    <source>
        <dbReference type="ARBA" id="ARBA00022801"/>
    </source>
</evidence>
<dbReference type="InterPro" id="IPR043504">
    <property type="entry name" value="Peptidase_S1_PA_chymotrypsin"/>
</dbReference>
<reference evidence="15" key="2">
    <citation type="submission" date="2025-09" db="UniProtKB">
        <authorList>
            <consortium name="Ensembl"/>
        </authorList>
    </citation>
    <scope>IDENTIFICATION</scope>
</reference>
<dbReference type="SUPFAM" id="SSF57196">
    <property type="entry name" value="EGF/Laminin"/>
    <property type="match status" value="1"/>
</dbReference>
<dbReference type="PROSITE" id="PS00022">
    <property type="entry name" value="EGF_1"/>
    <property type="match status" value="2"/>
</dbReference>
<feature type="domain" description="EGF-like" evidence="12">
    <location>
        <begin position="43"/>
        <end position="82"/>
    </location>
</feature>
<dbReference type="GO" id="GO:0006508">
    <property type="term" value="P:proteolysis"/>
    <property type="evidence" value="ECO:0007669"/>
    <property type="project" value="UniProtKB-KW"/>
</dbReference>
<feature type="disulfide bond" evidence="9">
    <location>
        <begin position="72"/>
        <end position="81"/>
    </location>
</feature>
<dbReference type="SMART" id="SM00181">
    <property type="entry name" value="EGF"/>
    <property type="match status" value="2"/>
</dbReference>
<evidence type="ECO:0000256" key="8">
    <source>
        <dbReference type="ARBA" id="ARBA00023157"/>
    </source>
</evidence>
<dbReference type="InterPro" id="IPR050127">
    <property type="entry name" value="Serine_Proteases_S1"/>
</dbReference>
<dbReference type="InterPro" id="IPR013806">
    <property type="entry name" value="Kringle-like"/>
</dbReference>
<dbReference type="SMART" id="SM00130">
    <property type="entry name" value="KR"/>
    <property type="match status" value="1"/>
</dbReference>
<dbReference type="InterPro" id="IPR001314">
    <property type="entry name" value="Peptidase_S1A"/>
</dbReference>
<keyword evidence="5" id="KW-0732">Signal</keyword>
<dbReference type="InterPro" id="IPR000742">
    <property type="entry name" value="EGF"/>
</dbReference>
<keyword evidence="7 11" id="KW-0720">Serine protease</keyword>
<dbReference type="InterPro" id="IPR038178">
    <property type="entry name" value="Kringle_sf"/>
</dbReference>
<dbReference type="InterPro" id="IPR000001">
    <property type="entry name" value="Kringle"/>
</dbReference>
<dbReference type="InterPro" id="IPR018114">
    <property type="entry name" value="TRYPSIN_HIS"/>
</dbReference>
<evidence type="ECO:0000259" key="12">
    <source>
        <dbReference type="PROSITE" id="PS50026"/>
    </source>
</evidence>
<evidence type="ECO:0000313" key="16">
    <source>
        <dbReference type="Proteomes" id="UP000694569"/>
    </source>
</evidence>
<organism evidence="15 16">
    <name type="scientific">Leptobrachium leishanense</name>
    <name type="common">Leishan spiny toad</name>
    <dbReference type="NCBI Taxonomy" id="445787"/>
    <lineage>
        <taxon>Eukaryota</taxon>
        <taxon>Metazoa</taxon>
        <taxon>Chordata</taxon>
        <taxon>Craniata</taxon>
        <taxon>Vertebrata</taxon>
        <taxon>Euteleostomi</taxon>
        <taxon>Amphibia</taxon>
        <taxon>Batrachia</taxon>
        <taxon>Anura</taxon>
        <taxon>Pelobatoidea</taxon>
        <taxon>Megophryidae</taxon>
        <taxon>Leptobrachium</taxon>
    </lineage>
</organism>
<dbReference type="InterPro" id="IPR009003">
    <property type="entry name" value="Peptidase_S1_PA"/>
</dbReference>
<evidence type="ECO:0000259" key="13">
    <source>
        <dbReference type="PROSITE" id="PS50070"/>
    </source>
</evidence>
<dbReference type="SUPFAM" id="SSF57440">
    <property type="entry name" value="Kringle-like"/>
    <property type="match status" value="1"/>
</dbReference>
<dbReference type="OrthoDB" id="9937281at2759"/>